<reference evidence="11 12" key="1">
    <citation type="journal article" date="2021" name="ISME Commun">
        <title>Automated analysis of genomic sequences facilitates high-throughput and comprehensive description of bacteria.</title>
        <authorList>
            <person name="Hitch T.C.A."/>
        </authorList>
    </citation>
    <scope>NUCLEOTIDE SEQUENCE [LARGE SCALE GENOMIC DNA]</scope>
    <source>
        <strain evidence="11 12">H2_18</strain>
    </source>
</reference>
<dbReference type="SUPFAM" id="SSF55874">
    <property type="entry name" value="ATPase domain of HSP90 chaperone/DNA topoisomerase II/histidine kinase"/>
    <property type="match status" value="1"/>
</dbReference>
<dbReference type="PANTHER" id="PTHR24421:SF10">
    <property type="entry name" value="NITRATE_NITRITE SENSOR PROTEIN NARQ"/>
    <property type="match status" value="1"/>
</dbReference>
<evidence type="ECO:0000256" key="4">
    <source>
        <dbReference type="ARBA" id="ARBA00022679"/>
    </source>
</evidence>
<keyword evidence="6 11" id="KW-0418">Kinase</keyword>
<evidence type="ECO:0000259" key="10">
    <source>
        <dbReference type="Pfam" id="PF07730"/>
    </source>
</evidence>
<dbReference type="InterPro" id="IPR011712">
    <property type="entry name" value="Sig_transdc_His_kin_sub3_dim/P"/>
</dbReference>
<keyword evidence="9" id="KW-0472">Membrane</keyword>
<feature type="domain" description="Signal transduction histidine kinase subgroup 3 dimerisation and phosphoacceptor" evidence="10">
    <location>
        <begin position="76"/>
        <end position="139"/>
    </location>
</feature>
<keyword evidence="7" id="KW-0067">ATP-binding</keyword>
<evidence type="ECO:0000256" key="8">
    <source>
        <dbReference type="ARBA" id="ARBA00023012"/>
    </source>
</evidence>
<feature type="transmembrane region" description="Helical" evidence="9">
    <location>
        <begin position="7"/>
        <end position="26"/>
    </location>
</feature>
<dbReference type="Gene3D" id="1.20.5.1930">
    <property type="match status" value="1"/>
</dbReference>
<dbReference type="EC" id="2.7.13.3" evidence="2"/>
<proteinExistence type="predicted"/>
<evidence type="ECO:0000256" key="5">
    <source>
        <dbReference type="ARBA" id="ARBA00022741"/>
    </source>
</evidence>
<evidence type="ECO:0000256" key="7">
    <source>
        <dbReference type="ARBA" id="ARBA00022840"/>
    </source>
</evidence>
<dbReference type="InterPro" id="IPR036890">
    <property type="entry name" value="HATPase_C_sf"/>
</dbReference>
<gene>
    <name evidence="11" type="ORF">OCV51_09290</name>
</gene>
<keyword evidence="9" id="KW-1133">Transmembrane helix</keyword>
<keyword evidence="9" id="KW-0812">Transmembrane</keyword>
<dbReference type="CDD" id="cd16917">
    <property type="entry name" value="HATPase_UhpB-NarQ-NarX-like"/>
    <property type="match status" value="1"/>
</dbReference>
<dbReference type="RefSeq" id="WP_267304103.1">
    <property type="nucleotide sequence ID" value="NZ_JAOQJX010000013.1"/>
</dbReference>
<sequence length="262" mass="29883">MIVRMHLFPYPVLILVCFGTLLAFYLQYMATHYETLEARFLCTQDDSRERTLLLAEKNRSLMEKQNYEIYAATLRERNRIAREIHDNVGHLLSRSILLLGAVKATNTDICLHSTIDSLEMTLNSAMDTIRNSVHDLHDEAINLEEAIASVIKDFSFCPVHYCYDCGRDVPKDVKYSFISITKEALSNMIRHSNATKASILIREHPALYQLCIEDNGSSYTPKTYGIGISNMKERISALHGNVQILTEDGFKIFITIPKETTL</sequence>
<comment type="catalytic activity">
    <reaction evidence="1">
        <text>ATP + protein L-histidine = ADP + protein N-phospho-L-histidine.</text>
        <dbReference type="EC" id="2.7.13.3"/>
    </reaction>
</comment>
<accession>A0ABT2TC59</accession>
<evidence type="ECO:0000256" key="9">
    <source>
        <dbReference type="SAM" id="Phobius"/>
    </source>
</evidence>
<dbReference type="PANTHER" id="PTHR24421">
    <property type="entry name" value="NITRATE/NITRITE SENSOR PROTEIN NARX-RELATED"/>
    <property type="match status" value="1"/>
</dbReference>
<evidence type="ECO:0000256" key="2">
    <source>
        <dbReference type="ARBA" id="ARBA00012438"/>
    </source>
</evidence>
<dbReference type="EMBL" id="JAOQJX010000013">
    <property type="protein sequence ID" value="MCU6747842.1"/>
    <property type="molecule type" value="Genomic_DNA"/>
</dbReference>
<organism evidence="11 12">
    <name type="scientific">Faecalicatena acetigenes</name>
    <dbReference type="NCBI Taxonomy" id="2981790"/>
    <lineage>
        <taxon>Bacteria</taxon>
        <taxon>Bacillati</taxon>
        <taxon>Bacillota</taxon>
        <taxon>Clostridia</taxon>
        <taxon>Lachnospirales</taxon>
        <taxon>Lachnospiraceae</taxon>
        <taxon>Faecalicatena</taxon>
    </lineage>
</organism>
<protein>
    <recommendedName>
        <fullName evidence="2">histidine kinase</fullName>
        <ecNumber evidence="2">2.7.13.3</ecNumber>
    </recommendedName>
</protein>
<keyword evidence="12" id="KW-1185">Reference proteome</keyword>
<evidence type="ECO:0000256" key="3">
    <source>
        <dbReference type="ARBA" id="ARBA00022553"/>
    </source>
</evidence>
<evidence type="ECO:0000313" key="12">
    <source>
        <dbReference type="Proteomes" id="UP001652394"/>
    </source>
</evidence>
<evidence type="ECO:0000256" key="6">
    <source>
        <dbReference type="ARBA" id="ARBA00022777"/>
    </source>
</evidence>
<keyword evidence="8" id="KW-0902">Two-component regulatory system</keyword>
<keyword evidence="4" id="KW-0808">Transferase</keyword>
<dbReference type="InterPro" id="IPR050482">
    <property type="entry name" value="Sensor_HK_TwoCompSys"/>
</dbReference>
<evidence type="ECO:0000256" key="1">
    <source>
        <dbReference type="ARBA" id="ARBA00000085"/>
    </source>
</evidence>
<keyword evidence="5" id="KW-0547">Nucleotide-binding</keyword>
<keyword evidence="3" id="KW-0597">Phosphoprotein</keyword>
<dbReference type="GO" id="GO:0016301">
    <property type="term" value="F:kinase activity"/>
    <property type="evidence" value="ECO:0007669"/>
    <property type="project" value="UniProtKB-KW"/>
</dbReference>
<evidence type="ECO:0000313" key="11">
    <source>
        <dbReference type="EMBL" id="MCU6747842.1"/>
    </source>
</evidence>
<dbReference type="Proteomes" id="UP001652394">
    <property type="component" value="Unassembled WGS sequence"/>
</dbReference>
<dbReference type="Gene3D" id="3.30.565.10">
    <property type="entry name" value="Histidine kinase-like ATPase, C-terminal domain"/>
    <property type="match status" value="1"/>
</dbReference>
<name>A0ABT2TC59_9FIRM</name>
<comment type="caution">
    <text evidence="11">The sequence shown here is derived from an EMBL/GenBank/DDBJ whole genome shotgun (WGS) entry which is preliminary data.</text>
</comment>
<dbReference type="Pfam" id="PF07730">
    <property type="entry name" value="HisKA_3"/>
    <property type="match status" value="1"/>
</dbReference>